<keyword evidence="1" id="KW-0732">Signal</keyword>
<dbReference type="RefSeq" id="WP_353641707.1">
    <property type="nucleotide sequence ID" value="NZ_CP159253.1"/>
</dbReference>
<feature type="signal peptide" evidence="1">
    <location>
        <begin position="1"/>
        <end position="23"/>
    </location>
</feature>
<gene>
    <name evidence="2" type="ORF">ABVK50_10025</name>
</gene>
<dbReference type="AlphaFoldDB" id="A0AAU8CWV0"/>
<sequence length="102" mass="10863">MKIHLTSAVAGLLLLGGAGFAIAQDVVIAPEQETVIREYVTTQKVAPAEVPADVQITVGSTLPDTVELHTLDVPDVNYSYVVVGGQTVLVEPDTRKIVHIMQ</sequence>
<evidence type="ECO:0000256" key="1">
    <source>
        <dbReference type="SAM" id="SignalP"/>
    </source>
</evidence>
<feature type="chain" id="PRO_5043325014" evidence="1">
    <location>
        <begin position="24"/>
        <end position="102"/>
    </location>
</feature>
<dbReference type="InterPro" id="IPR009642">
    <property type="entry name" value="DUF1236"/>
</dbReference>
<organism evidence="2">
    <name type="scientific">Mesorhizobium sp. WSM2240</name>
    <dbReference type="NCBI Taxonomy" id="3228851"/>
    <lineage>
        <taxon>Bacteria</taxon>
        <taxon>Pseudomonadati</taxon>
        <taxon>Pseudomonadota</taxon>
        <taxon>Alphaproteobacteria</taxon>
        <taxon>Hyphomicrobiales</taxon>
        <taxon>Phyllobacteriaceae</taxon>
        <taxon>Mesorhizobium</taxon>
    </lineage>
</organism>
<proteinExistence type="predicted"/>
<evidence type="ECO:0000313" key="2">
    <source>
        <dbReference type="EMBL" id="XCG50785.1"/>
    </source>
</evidence>
<dbReference type="Pfam" id="PF06823">
    <property type="entry name" value="DUF1236"/>
    <property type="match status" value="1"/>
</dbReference>
<protein>
    <submittedName>
        <fullName evidence="2">DUF1236 domain-containing protein</fullName>
    </submittedName>
</protein>
<dbReference type="EMBL" id="CP159253">
    <property type="protein sequence ID" value="XCG50785.1"/>
    <property type="molecule type" value="Genomic_DNA"/>
</dbReference>
<name>A0AAU8CWV0_9HYPH</name>
<reference evidence="2" key="1">
    <citation type="submission" date="2024-06" db="EMBL/GenBank/DDBJ databases">
        <title>Mesorhizobium karijinii sp. nov., a symbiont of the iconic Swainsona formosa from arid Australia.</title>
        <authorList>
            <person name="Hill Y.J."/>
            <person name="Watkin E.L.J."/>
            <person name="O'Hara G.W."/>
            <person name="Terpolilli J."/>
            <person name="Tye M.L."/>
            <person name="Kohlmeier M.G."/>
        </authorList>
    </citation>
    <scope>NUCLEOTIDE SEQUENCE</scope>
    <source>
        <strain evidence="2">WSM2240</strain>
    </source>
</reference>
<accession>A0AAU8CWV0</accession>